<organism evidence="4 5">
    <name type="scientific">Roseococcus suduntuyensis</name>
    <dbReference type="NCBI Taxonomy" id="455361"/>
    <lineage>
        <taxon>Bacteria</taxon>
        <taxon>Pseudomonadati</taxon>
        <taxon>Pseudomonadota</taxon>
        <taxon>Alphaproteobacteria</taxon>
        <taxon>Acetobacterales</taxon>
        <taxon>Roseomonadaceae</taxon>
        <taxon>Roseococcus</taxon>
    </lineage>
</organism>
<dbReference type="GO" id="GO:0016747">
    <property type="term" value="F:acyltransferase activity, transferring groups other than amino-acyl groups"/>
    <property type="evidence" value="ECO:0007669"/>
    <property type="project" value="InterPro"/>
</dbReference>
<feature type="domain" description="N-acetyltransferase" evidence="3">
    <location>
        <begin position="3"/>
        <end position="147"/>
    </location>
</feature>
<reference evidence="4 5" key="1">
    <citation type="submission" date="2020-08" db="EMBL/GenBank/DDBJ databases">
        <title>Genomic Encyclopedia of Type Strains, Phase IV (KMG-IV): sequencing the most valuable type-strain genomes for metagenomic binning, comparative biology and taxonomic classification.</title>
        <authorList>
            <person name="Goeker M."/>
        </authorList>
    </citation>
    <scope>NUCLEOTIDE SEQUENCE [LARGE SCALE GENOMIC DNA]</scope>
    <source>
        <strain evidence="4 5">DSM 19979</strain>
    </source>
</reference>
<dbReference type="Gene3D" id="3.40.630.30">
    <property type="match status" value="1"/>
</dbReference>
<comment type="caution">
    <text evidence="4">The sequence shown here is derived from an EMBL/GenBank/DDBJ whole genome shotgun (WGS) entry which is preliminary data.</text>
</comment>
<dbReference type="InterPro" id="IPR016181">
    <property type="entry name" value="Acyl_CoA_acyltransferase"/>
</dbReference>
<dbReference type="InterPro" id="IPR000182">
    <property type="entry name" value="GNAT_dom"/>
</dbReference>
<name>A0A840AHT2_9PROT</name>
<dbReference type="AlphaFoldDB" id="A0A840AHT2"/>
<accession>A0A840AHT2</accession>
<dbReference type="RefSeq" id="WP_184386374.1">
    <property type="nucleotide sequence ID" value="NZ_JACIDJ010000008.1"/>
</dbReference>
<dbReference type="PANTHER" id="PTHR43877">
    <property type="entry name" value="AMINOALKYLPHOSPHONATE N-ACETYLTRANSFERASE-RELATED-RELATED"/>
    <property type="match status" value="1"/>
</dbReference>
<evidence type="ECO:0000259" key="3">
    <source>
        <dbReference type="PROSITE" id="PS51186"/>
    </source>
</evidence>
<keyword evidence="2" id="KW-0012">Acyltransferase</keyword>
<dbReference type="CDD" id="cd04301">
    <property type="entry name" value="NAT_SF"/>
    <property type="match status" value="1"/>
</dbReference>
<gene>
    <name evidence="4" type="ORF">GGQ83_003613</name>
</gene>
<keyword evidence="5" id="KW-1185">Reference proteome</keyword>
<evidence type="ECO:0000313" key="4">
    <source>
        <dbReference type="EMBL" id="MBB3900143.1"/>
    </source>
</evidence>
<protein>
    <submittedName>
        <fullName evidence="4">GNAT superfamily N-acetyltransferase</fullName>
    </submittedName>
</protein>
<dbReference type="Proteomes" id="UP000553193">
    <property type="component" value="Unassembled WGS sequence"/>
</dbReference>
<evidence type="ECO:0000313" key="5">
    <source>
        <dbReference type="Proteomes" id="UP000553193"/>
    </source>
</evidence>
<dbReference type="SUPFAM" id="SSF55729">
    <property type="entry name" value="Acyl-CoA N-acyltransferases (Nat)"/>
    <property type="match status" value="1"/>
</dbReference>
<dbReference type="InterPro" id="IPR050832">
    <property type="entry name" value="Bact_Acetyltransf"/>
</dbReference>
<dbReference type="PROSITE" id="PS51186">
    <property type="entry name" value="GNAT"/>
    <property type="match status" value="1"/>
</dbReference>
<keyword evidence="1 4" id="KW-0808">Transferase</keyword>
<evidence type="ECO:0000256" key="2">
    <source>
        <dbReference type="ARBA" id="ARBA00023315"/>
    </source>
</evidence>
<sequence>MDHAIRPARPHEAPALAALVRAAYAHYVPRLGREPGPMGDDYAARIAAGQAWVLEEAGGLAGLLVLEDTPEGLLLDNIAAAIPGRGVGRVLMDFAETEARRRGHARIRLYTHARMVENIALYTHLGYAETHRAVQGGFDRVFMAKAL</sequence>
<dbReference type="EMBL" id="JACIDJ010000008">
    <property type="protein sequence ID" value="MBB3900143.1"/>
    <property type="molecule type" value="Genomic_DNA"/>
</dbReference>
<dbReference type="Pfam" id="PF13508">
    <property type="entry name" value="Acetyltransf_7"/>
    <property type="match status" value="1"/>
</dbReference>
<proteinExistence type="predicted"/>
<dbReference type="PANTHER" id="PTHR43877:SF2">
    <property type="entry name" value="AMINOALKYLPHOSPHONATE N-ACETYLTRANSFERASE-RELATED"/>
    <property type="match status" value="1"/>
</dbReference>
<evidence type="ECO:0000256" key="1">
    <source>
        <dbReference type="ARBA" id="ARBA00022679"/>
    </source>
</evidence>